<evidence type="ECO:0000313" key="2">
    <source>
        <dbReference type="EMBL" id="KAL3870708.1"/>
    </source>
</evidence>
<proteinExistence type="predicted"/>
<feature type="region of interest" description="Disordered" evidence="1">
    <location>
        <begin position="1"/>
        <end position="72"/>
    </location>
</feature>
<feature type="compositionally biased region" description="Basic and acidic residues" evidence="1">
    <location>
        <begin position="21"/>
        <end position="31"/>
    </location>
</feature>
<keyword evidence="3" id="KW-1185">Reference proteome</keyword>
<evidence type="ECO:0000256" key="1">
    <source>
        <dbReference type="SAM" id="MobiDB-lite"/>
    </source>
</evidence>
<protein>
    <submittedName>
        <fullName evidence="2">Uncharacterized protein</fullName>
    </submittedName>
</protein>
<comment type="caution">
    <text evidence="2">The sequence shown here is derived from an EMBL/GenBank/DDBJ whole genome shotgun (WGS) entry which is preliminary data.</text>
</comment>
<gene>
    <name evidence="2" type="ORF">ACJMK2_038752</name>
</gene>
<sequence length="101" mass="10426">MEPVKEGNYSGDGVRSSKTSDSLDSKSKDSGHTPISSTSDQDLKQQVTNAVTDGNLKTESETKDDSAATVGTKKECGSCGGADCGCAFCDDIYAISSMVGM</sequence>
<evidence type="ECO:0000313" key="3">
    <source>
        <dbReference type="Proteomes" id="UP001634394"/>
    </source>
</evidence>
<accession>A0ABD3WBU9</accession>
<reference evidence="2 3" key="1">
    <citation type="submission" date="2024-11" db="EMBL/GenBank/DDBJ databases">
        <title>Chromosome-level genome assembly of the freshwater bivalve Anodonta woodiana.</title>
        <authorList>
            <person name="Chen X."/>
        </authorList>
    </citation>
    <scope>NUCLEOTIDE SEQUENCE [LARGE SCALE GENOMIC DNA]</scope>
    <source>
        <strain evidence="2">MN2024</strain>
        <tissue evidence="2">Gills</tissue>
    </source>
</reference>
<name>A0ABD3WBU9_SINWO</name>
<feature type="compositionally biased region" description="Basic and acidic residues" evidence="1">
    <location>
        <begin position="56"/>
        <end position="72"/>
    </location>
</feature>
<dbReference type="EMBL" id="JBJQND010000007">
    <property type="protein sequence ID" value="KAL3870708.1"/>
    <property type="molecule type" value="Genomic_DNA"/>
</dbReference>
<feature type="compositionally biased region" description="Polar residues" evidence="1">
    <location>
        <begin position="33"/>
        <end position="55"/>
    </location>
</feature>
<dbReference type="Proteomes" id="UP001634394">
    <property type="component" value="Unassembled WGS sequence"/>
</dbReference>
<organism evidence="2 3">
    <name type="scientific">Sinanodonta woodiana</name>
    <name type="common">Chinese pond mussel</name>
    <name type="synonym">Anodonta woodiana</name>
    <dbReference type="NCBI Taxonomy" id="1069815"/>
    <lineage>
        <taxon>Eukaryota</taxon>
        <taxon>Metazoa</taxon>
        <taxon>Spiralia</taxon>
        <taxon>Lophotrochozoa</taxon>
        <taxon>Mollusca</taxon>
        <taxon>Bivalvia</taxon>
        <taxon>Autobranchia</taxon>
        <taxon>Heteroconchia</taxon>
        <taxon>Palaeoheterodonta</taxon>
        <taxon>Unionida</taxon>
        <taxon>Unionoidea</taxon>
        <taxon>Unionidae</taxon>
        <taxon>Unioninae</taxon>
        <taxon>Sinanodonta</taxon>
    </lineage>
</organism>
<dbReference type="AlphaFoldDB" id="A0ABD3WBU9"/>